<reference evidence="1 2" key="1">
    <citation type="submission" date="2021-08" db="EMBL/GenBank/DDBJ databases">
        <title>Draft genome sequence of Spirulina subsalsa with high tolerance to salinity and hype-accumulation of phycocyanin.</title>
        <authorList>
            <person name="Pei H."/>
            <person name="Jiang L."/>
        </authorList>
    </citation>
    <scope>NUCLEOTIDE SEQUENCE [LARGE SCALE GENOMIC DNA]</scope>
    <source>
        <strain evidence="1 2">FACHB-351</strain>
    </source>
</reference>
<dbReference type="EMBL" id="JAIHOM010000083">
    <property type="protein sequence ID" value="MCW6037677.1"/>
    <property type="molecule type" value="Genomic_DNA"/>
</dbReference>
<evidence type="ECO:0000313" key="2">
    <source>
        <dbReference type="Proteomes" id="UP001526426"/>
    </source>
</evidence>
<name>A0ABT3L951_9CYAN</name>
<accession>A0ABT3L951</accession>
<organism evidence="1 2">
    <name type="scientific">Spirulina subsalsa FACHB-351</name>
    <dbReference type="NCBI Taxonomy" id="234711"/>
    <lineage>
        <taxon>Bacteria</taxon>
        <taxon>Bacillati</taxon>
        <taxon>Cyanobacteriota</taxon>
        <taxon>Cyanophyceae</taxon>
        <taxon>Spirulinales</taxon>
        <taxon>Spirulinaceae</taxon>
        <taxon>Spirulina</taxon>
    </lineage>
</organism>
<gene>
    <name evidence="1" type="ORF">K4A83_15550</name>
</gene>
<dbReference type="RefSeq" id="WP_193379266.1">
    <property type="nucleotide sequence ID" value="NZ_JAIHOM010000083.1"/>
</dbReference>
<sequence length="70" mass="8018">MMLLSPRKVYHNLALLEKVDVATSALYRQQAQEVLADESVSLTWRQAIAHRLNDANHRLELKVVSPNDSY</sequence>
<proteinExistence type="predicted"/>
<evidence type="ECO:0000313" key="1">
    <source>
        <dbReference type="EMBL" id="MCW6037677.1"/>
    </source>
</evidence>
<keyword evidence="2" id="KW-1185">Reference proteome</keyword>
<protein>
    <submittedName>
        <fullName evidence="1">Uncharacterized protein</fullName>
    </submittedName>
</protein>
<comment type="caution">
    <text evidence="1">The sequence shown here is derived from an EMBL/GenBank/DDBJ whole genome shotgun (WGS) entry which is preliminary data.</text>
</comment>
<dbReference type="Proteomes" id="UP001526426">
    <property type="component" value="Unassembled WGS sequence"/>
</dbReference>